<evidence type="ECO:0000256" key="13">
    <source>
        <dbReference type="PIRNR" id="PIRNR002811"/>
    </source>
</evidence>
<accession>A0A2M8GLS6</accession>
<dbReference type="GO" id="GO:0005737">
    <property type="term" value="C:cytoplasm"/>
    <property type="evidence" value="ECO:0007669"/>
    <property type="project" value="TreeGrafter"/>
</dbReference>
<evidence type="ECO:0000256" key="1">
    <source>
        <dbReference type="ARBA" id="ARBA00022478"/>
    </source>
</evidence>
<evidence type="ECO:0000313" key="17">
    <source>
        <dbReference type="EMBL" id="PJC81505.1"/>
    </source>
</evidence>
<dbReference type="InterPro" id="IPR034151">
    <property type="entry name" value="TOPRIM_DnaG_bac"/>
</dbReference>
<evidence type="ECO:0000313" key="18">
    <source>
        <dbReference type="Proteomes" id="UP000229370"/>
    </source>
</evidence>
<evidence type="ECO:0000256" key="6">
    <source>
        <dbReference type="ARBA" id="ARBA00022723"/>
    </source>
</evidence>
<evidence type="ECO:0000256" key="15">
    <source>
        <dbReference type="SAM" id="Coils"/>
    </source>
</evidence>
<dbReference type="PIRSF" id="PIRSF002811">
    <property type="entry name" value="DnaG"/>
    <property type="match status" value="1"/>
</dbReference>
<dbReference type="GO" id="GO:0003677">
    <property type="term" value="F:DNA binding"/>
    <property type="evidence" value="ECO:0007669"/>
    <property type="project" value="UniProtKB-KW"/>
</dbReference>
<dbReference type="Gene3D" id="3.40.1360.10">
    <property type="match status" value="1"/>
</dbReference>
<keyword evidence="6 13" id="KW-0479">Metal-binding</keyword>
<dbReference type="CDD" id="cd03364">
    <property type="entry name" value="TOPRIM_DnaG_primases"/>
    <property type="match status" value="1"/>
</dbReference>
<dbReference type="Pfam" id="PF13155">
    <property type="entry name" value="Toprim_2"/>
    <property type="match status" value="1"/>
</dbReference>
<evidence type="ECO:0000256" key="7">
    <source>
        <dbReference type="ARBA" id="ARBA00022771"/>
    </source>
</evidence>
<keyword evidence="10 12" id="KW-0238">DNA-binding</keyword>
<dbReference type="InterPro" id="IPR019475">
    <property type="entry name" value="DNA_primase_DnaB-bd"/>
</dbReference>
<comment type="cofactor">
    <cofactor evidence="13 14">
        <name>Zn(2+)</name>
        <dbReference type="ChEBI" id="CHEBI:29105"/>
    </cofactor>
    <text evidence="13 14">Binds 1 zinc ion per monomer.</text>
</comment>
<keyword evidence="15" id="KW-0175">Coiled coil</keyword>
<dbReference type="SUPFAM" id="SSF57783">
    <property type="entry name" value="Zinc beta-ribbon"/>
    <property type="match status" value="1"/>
</dbReference>
<keyword evidence="3 12" id="KW-0808">Transferase</keyword>
<gene>
    <name evidence="12" type="primary">dnaG</name>
    <name evidence="17" type="ORF">CO007_04285</name>
</gene>
<dbReference type="InterPro" id="IPR037068">
    <property type="entry name" value="DNA_primase_core_N_sf"/>
</dbReference>
<keyword evidence="9" id="KW-0460">Magnesium</keyword>
<dbReference type="Proteomes" id="UP000229370">
    <property type="component" value="Unassembled WGS sequence"/>
</dbReference>
<evidence type="ECO:0000256" key="10">
    <source>
        <dbReference type="ARBA" id="ARBA00023125"/>
    </source>
</evidence>
<feature type="domain" description="Toprim" evidence="16">
    <location>
        <begin position="254"/>
        <end position="335"/>
    </location>
</feature>
<comment type="catalytic activity">
    <reaction evidence="12">
        <text>ssDNA + n NTP = ssDNA/pppN(pN)n-1 hybrid + (n-1) diphosphate.</text>
        <dbReference type="EC" id="2.7.7.101"/>
    </reaction>
</comment>
<keyword evidence="11 12" id="KW-0804">Transcription</keyword>
<name>A0A2M8GLS6_9BACT</name>
<keyword evidence="5 12" id="KW-0235">DNA replication</keyword>
<keyword evidence="1 12" id="KW-0240">DNA-directed RNA polymerase</keyword>
<reference evidence="18" key="1">
    <citation type="submission" date="2017-09" db="EMBL/GenBank/DDBJ databases">
        <title>Depth-based differentiation of microbial function through sediment-hosted aquifers and enrichment of novel symbionts in the deep terrestrial subsurface.</title>
        <authorList>
            <person name="Probst A.J."/>
            <person name="Ladd B."/>
            <person name="Jarett J.K."/>
            <person name="Geller-Mcgrath D.E."/>
            <person name="Sieber C.M.K."/>
            <person name="Emerson J.B."/>
            <person name="Anantharaman K."/>
            <person name="Thomas B.C."/>
            <person name="Malmstrom R."/>
            <person name="Stieglmeier M."/>
            <person name="Klingl A."/>
            <person name="Woyke T."/>
            <person name="Ryan C.M."/>
            <person name="Banfield J.F."/>
        </authorList>
    </citation>
    <scope>NUCLEOTIDE SEQUENCE [LARGE SCALE GENOMIC DNA]</scope>
</reference>
<evidence type="ECO:0000256" key="8">
    <source>
        <dbReference type="ARBA" id="ARBA00022833"/>
    </source>
</evidence>
<dbReference type="GO" id="GO:1990077">
    <property type="term" value="C:primosome complex"/>
    <property type="evidence" value="ECO:0007669"/>
    <property type="project" value="UniProtKB-KW"/>
</dbReference>
<evidence type="ECO:0000256" key="5">
    <source>
        <dbReference type="ARBA" id="ARBA00022705"/>
    </source>
</evidence>
<dbReference type="GO" id="GO:0000428">
    <property type="term" value="C:DNA-directed RNA polymerase complex"/>
    <property type="evidence" value="ECO:0007669"/>
    <property type="project" value="UniProtKB-KW"/>
</dbReference>
<keyword evidence="4 12" id="KW-0548">Nucleotidyltransferase</keyword>
<dbReference type="EC" id="2.7.7.101" evidence="12"/>
<organism evidence="17 18">
    <name type="scientific">Candidatus Roizmanbacteria bacterium CG_4_8_14_3_um_filter_36_10</name>
    <dbReference type="NCBI Taxonomy" id="1974834"/>
    <lineage>
        <taxon>Bacteria</taxon>
        <taxon>Candidatus Roizmaniibacteriota</taxon>
    </lineage>
</organism>
<dbReference type="EMBL" id="PFQK01000074">
    <property type="protein sequence ID" value="PJC81505.1"/>
    <property type="molecule type" value="Genomic_DNA"/>
</dbReference>
<dbReference type="PANTHER" id="PTHR30313">
    <property type="entry name" value="DNA PRIMASE"/>
    <property type="match status" value="1"/>
</dbReference>
<dbReference type="Gene3D" id="3.90.580.10">
    <property type="entry name" value="Zinc finger, CHC2-type domain"/>
    <property type="match status" value="1"/>
</dbReference>
<dbReference type="GO" id="GO:0003899">
    <property type="term" value="F:DNA-directed RNA polymerase activity"/>
    <property type="evidence" value="ECO:0007669"/>
    <property type="project" value="UniProtKB-UniRule"/>
</dbReference>
<dbReference type="InterPro" id="IPR002694">
    <property type="entry name" value="Znf_CHC2"/>
</dbReference>
<comment type="function">
    <text evidence="12 13">RNA polymerase that catalyzes the synthesis of short RNA molecules used as primers for DNA polymerase during DNA replication.</text>
</comment>
<dbReference type="InterPro" id="IPR006295">
    <property type="entry name" value="DNA_primase_DnaG"/>
</dbReference>
<comment type="caution">
    <text evidence="17">The sequence shown here is derived from an EMBL/GenBank/DDBJ whole genome shotgun (WGS) entry which is preliminary data.</text>
</comment>
<dbReference type="SUPFAM" id="SSF56731">
    <property type="entry name" value="DNA primase core"/>
    <property type="match status" value="1"/>
</dbReference>
<dbReference type="PANTHER" id="PTHR30313:SF2">
    <property type="entry name" value="DNA PRIMASE"/>
    <property type="match status" value="1"/>
</dbReference>
<dbReference type="FunFam" id="3.90.580.10:FF:000001">
    <property type="entry name" value="DNA primase"/>
    <property type="match status" value="1"/>
</dbReference>
<evidence type="ECO:0000256" key="3">
    <source>
        <dbReference type="ARBA" id="ARBA00022679"/>
    </source>
</evidence>
<evidence type="ECO:0000256" key="4">
    <source>
        <dbReference type="ARBA" id="ARBA00022695"/>
    </source>
</evidence>
<feature type="coiled-coil region" evidence="15">
    <location>
        <begin position="547"/>
        <end position="585"/>
    </location>
</feature>
<evidence type="ECO:0000259" key="16">
    <source>
        <dbReference type="PROSITE" id="PS50880"/>
    </source>
</evidence>
<dbReference type="Pfam" id="PF10410">
    <property type="entry name" value="DnaB_bind"/>
    <property type="match status" value="1"/>
</dbReference>
<dbReference type="GO" id="GO:0008270">
    <property type="term" value="F:zinc ion binding"/>
    <property type="evidence" value="ECO:0007669"/>
    <property type="project" value="UniProtKB-KW"/>
</dbReference>
<keyword evidence="7 14" id="KW-0863">Zinc-finger</keyword>
<evidence type="ECO:0000256" key="11">
    <source>
        <dbReference type="ARBA" id="ARBA00023163"/>
    </source>
</evidence>
<proteinExistence type="inferred from homology"/>
<keyword evidence="2 12" id="KW-0639">Primosome</keyword>
<dbReference type="HAMAP" id="MF_00974">
    <property type="entry name" value="DNA_primase_DnaG"/>
    <property type="match status" value="1"/>
</dbReference>
<dbReference type="NCBIfam" id="TIGR01391">
    <property type="entry name" value="dnaG"/>
    <property type="match status" value="1"/>
</dbReference>
<dbReference type="SMART" id="SM00493">
    <property type="entry name" value="TOPRIM"/>
    <property type="match status" value="1"/>
</dbReference>
<comment type="caution">
    <text evidence="12">Lacks conserved residue(s) required for the propagation of feature annotation.</text>
</comment>
<dbReference type="InterPro" id="IPR050219">
    <property type="entry name" value="DnaG_primase"/>
</dbReference>
<evidence type="ECO:0000256" key="14">
    <source>
        <dbReference type="PIRSR" id="PIRSR002811-1"/>
    </source>
</evidence>
<dbReference type="InterPro" id="IPR006171">
    <property type="entry name" value="TOPRIM_dom"/>
</dbReference>
<evidence type="ECO:0000256" key="2">
    <source>
        <dbReference type="ARBA" id="ARBA00022515"/>
    </source>
</evidence>
<keyword evidence="8 13" id="KW-0862">Zinc</keyword>
<dbReference type="InterPro" id="IPR030846">
    <property type="entry name" value="DnaG_bac"/>
</dbReference>
<comment type="subunit">
    <text evidence="12">Monomer. Interacts with DnaB.</text>
</comment>
<evidence type="ECO:0000256" key="12">
    <source>
        <dbReference type="HAMAP-Rule" id="MF_00974"/>
    </source>
</evidence>
<sequence>MENPVEEIKRKIDIVDFIGSHITLKKSGRNFKAVCPFHQEKTPSFVVSPERQIWHCFGACGEGGDIIKFLMKWENITFYEALKDLAQKLRIRLKKVGFEDKVWKKKERLIEINNLTTQYYQYILNKTRYGTKGKDYLSNREINPKIIDKFRLGYAPLSWKSLFSFLRRKHYEPEEVSETGLIIKGNKDYYDRFRGRLIFPITNPRGEIIGFSGRVIESKKNEAKYINTPETLLYHKRETLFGIDLAKEMIKKEGNVFLVEGEFDMISPFQQGIENVVAIKGSAVTKEQLMLLKRYVNRINLFLDADPAGEEAIKRSVEEIESLDIEASVVLFDYAKDPDEAVRSDLVKFKKIIKSPIPIYDFLLNFFQKKYSISKPFGKKKIGDEMVIYLEKIKNPIVQSHYIKQLANLLSVSDSIIEGLIRKLKYKTKRKMSSFVTTKSSHEQNRDLILQKYLLSFIFQSNDPYQTEESVSRIVNLEDFSFPAYQKVYQSFLEYKKNHPGQFNLQKFAKVLAQEQLSVFDEIYLFASHDIELETKNAEKISYQLKKTSLKRKITELLSSKEEMAEEKRKQLRELNKQLNQVEKTIVLL</sequence>
<dbReference type="InterPro" id="IPR013264">
    <property type="entry name" value="DNAG_N"/>
</dbReference>
<dbReference type="SMART" id="SM00400">
    <property type="entry name" value="ZnF_CHCC"/>
    <property type="match status" value="1"/>
</dbReference>
<protein>
    <recommendedName>
        <fullName evidence="12 13">DNA primase</fullName>
        <ecNumber evidence="12">2.7.7.101</ecNumber>
    </recommendedName>
</protein>
<dbReference type="GO" id="GO:0006269">
    <property type="term" value="P:DNA replication, synthesis of primer"/>
    <property type="evidence" value="ECO:0007669"/>
    <property type="project" value="UniProtKB-UniRule"/>
</dbReference>
<dbReference type="PROSITE" id="PS50880">
    <property type="entry name" value="TOPRIM"/>
    <property type="match status" value="1"/>
</dbReference>
<evidence type="ECO:0000256" key="9">
    <source>
        <dbReference type="ARBA" id="ARBA00022842"/>
    </source>
</evidence>
<dbReference type="FunFam" id="3.90.980.10:FF:000001">
    <property type="entry name" value="DNA primase"/>
    <property type="match status" value="1"/>
</dbReference>
<comment type="similarity">
    <text evidence="12 13">Belongs to the DnaG primase family.</text>
</comment>
<dbReference type="InterPro" id="IPR036977">
    <property type="entry name" value="DNA_primase_Znf_CHC2"/>
</dbReference>
<dbReference type="Pfam" id="PF01807">
    <property type="entry name" value="Zn_ribbon_DnaG"/>
    <property type="match status" value="1"/>
</dbReference>
<dbReference type="Gene3D" id="3.90.980.10">
    <property type="entry name" value="DNA primase, catalytic core, N-terminal domain"/>
    <property type="match status" value="1"/>
</dbReference>
<dbReference type="Pfam" id="PF08275">
    <property type="entry name" value="DNAG_N"/>
    <property type="match status" value="1"/>
</dbReference>
<dbReference type="AlphaFoldDB" id="A0A2M8GLS6"/>
<feature type="zinc finger region" description="CHC2-type" evidence="14">
    <location>
        <begin position="35"/>
        <end position="60"/>
    </location>
</feature>